<evidence type="ECO:0000313" key="1">
    <source>
        <dbReference type="EMBL" id="SLN57005.1"/>
    </source>
</evidence>
<dbReference type="Proteomes" id="UP000193077">
    <property type="component" value="Unassembled WGS sequence"/>
</dbReference>
<reference evidence="1 2" key="1">
    <citation type="submission" date="2017-03" db="EMBL/GenBank/DDBJ databases">
        <authorList>
            <person name="Afonso C.L."/>
            <person name="Miller P.J."/>
            <person name="Scott M.A."/>
            <person name="Spackman E."/>
            <person name="Goraichik I."/>
            <person name="Dimitrov K.M."/>
            <person name="Suarez D.L."/>
            <person name="Swayne D.E."/>
        </authorList>
    </citation>
    <scope>NUCLEOTIDE SEQUENCE [LARGE SCALE GENOMIC DNA]</scope>
    <source>
        <strain evidence="1 2">CECT 7639</strain>
    </source>
</reference>
<dbReference type="EMBL" id="FWFO01000002">
    <property type="protein sequence ID" value="SLN57005.1"/>
    <property type="molecule type" value="Genomic_DNA"/>
</dbReference>
<sequence length="181" mass="18543">MMHTRQNLCCERAQREIAMTAVDQNDLVPHEGRISTSAVLSSISSDQSVFGMSGITVTNVVAGMKDAANVLICGSGPMAHRVGLAGNTPALLLRRLGCCRPGAVSHPTGGAVSVSSGKTAKATTATNGLLIERALSARLFLPGGIQGGAQSALLGVTIDRGHTSDNVASNALVERGLPFSH</sequence>
<organism evidence="1 2">
    <name type="scientific">Falsiruegeria litorea R37</name>
    <dbReference type="NCBI Taxonomy" id="1200284"/>
    <lineage>
        <taxon>Bacteria</taxon>
        <taxon>Pseudomonadati</taxon>
        <taxon>Pseudomonadota</taxon>
        <taxon>Alphaproteobacteria</taxon>
        <taxon>Rhodobacterales</taxon>
        <taxon>Roseobacteraceae</taxon>
        <taxon>Falsiruegeria</taxon>
    </lineage>
</organism>
<accession>A0A1Y5TC12</accession>
<name>A0A1Y5TC12_9RHOB</name>
<protein>
    <submittedName>
        <fullName evidence="1">Uncharacterized protein</fullName>
    </submittedName>
</protein>
<proteinExistence type="predicted"/>
<keyword evidence="2" id="KW-1185">Reference proteome</keyword>
<dbReference type="AlphaFoldDB" id="A0A1Y5TC12"/>
<evidence type="ECO:0000313" key="2">
    <source>
        <dbReference type="Proteomes" id="UP000193077"/>
    </source>
</evidence>
<gene>
    <name evidence="1" type="ORF">TRL7639_03074</name>
</gene>